<keyword evidence="3" id="KW-1185">Reference proteome</keyword>
<dbReference type="AlphaFoldDB" id="A0A285L9R6"/>
<dbReference type="STRING" id="1379680.GCA_001612615_04831"/>
<keyword evidence="1" id="KW-0732">Signal</keyword>
<protein>
    <submittedName>
        <fullName evidence="2">Peptidase inhibitor family I36</fullName>
    </submittedName>
</protein>
<accession>A0A285L9R6</accession>
<dbReference type="RefSeq" id="WP_097245623.1">
    <property type="nucleotide sequence ID" value="NZ_JAMTCV010000015.1"/>
</dbReference>
<dbReference type="Pfam" id="PF03995">
    <property type="entry name" value="Inhibitor_I36"/>
    <property type="match status" value="1"/>
</dbReference>
<evidence type="ECO:0000313" key="3">
    <source>
        <dbReference type="Proteomes" id="UP000219565"/>
    </source>
</evidence>
<dbReference type="EMBL" id="OBEG01000003">
    <property type="protein sequence ID" value="SNY81680.1"/>
    <property type="molecule type" value="Genomic_DNA"/>
</dbReference>
<reference evidence="2 3" key="1">
    <citation type="submission" date="2017-09" db="EMBL/GenBank/DDBJ databases">
        <authorList>
            <person name="Ehlers B."/>
            <person name="Leendertz F.H."/>
        </authorList>
    </citation>
    <scope>NUCLEOTIDE SEQUENCE [LARGE SCALE GENOMIC DNA]</scope>
    <source>
        <strain evidence="2 3">DSM 45537</strain>
    </source>
</reference>
<organism evidence="2 3">
    <name type="scientific">Nocardia amikacinitolerans</name>
    <dbReference type="NCBI Taxonomy" id="756689"/>
    <lineage>
        <taxon>Bacteria</taxon>
        <taxon>Bacillati</taxon>
        <taxon>Actinomycetota</taxon>
        <taxon>Actinomycetes</taxon>
        <taxon>Mycobacteriales</taxon>
        <taxon>Nocardiaceae</taxon>
        <taxon>Nocardia</taxon>
    </lineage>
</organism>
<evidence type="ECO:0000256" key="1">
    <source>
        <dbReference type="SAM" id="SignalP"/>
    </source>
</evidence>
<proteinExistence type="predicted"/>
<feature type="chain" id="PRO_5012831865" evidence="1">
    <location>
        <begin position="30"/>
        <end position="129"/>
    </location>
</feature>
<sequence>MNSASIPRRMAAAALAALACTAIGTAVSAAPASAGYGYACPGGLFCGWDGPDGTGSMIVQVDSNCVLHDIGNGGVGDRLTSYWNRTGKTVGVYNWTGVRWQLLASVPNNGRGNMPRGADNAADAVRVCA</sequence>
<dbReference type="OrthoDB" id="4247266at2"/>
<gene>
    <name evidence="2" type="ORF">SAMN04244553_3283</name>
</gene>
<evidence type="ECO:0000313" key="2">
    <source>
        <dbReference type="EMBL" id="SNY81680.1"/>
    </source>
</evidence>
<dbReference type="Proteomes" id="UP000219565">
    <property type="component" value="Unassembled WGS sequence"/>
</dbReference>
<feature type="signal peptide" evidence="1">
    <location>
        <begin position="1"/>
        <end position="29"/>
    </location>
</feature>
<name>A0A285L9R6_9NOCA</name>